<dbReference type="PANTHER" id="PTHR44267">
    <property type="entry name" value="WD REPEAT-CONTAINING PROTEIN 43"/>
    <property type="match status" value="1"/>
</dbReference>
<dbReference type="OrthoDB" id="30195at2759"/>
<dbReference type="Pfam" id="PF04003">
    <property type="entry name" value="Utp12"/>
    <property type="match status" value="1"/>
</dbReference>
<dbReference type="RefSeq" id="XP_010757004.1">
    <property type="nucleotide sequence ID" value="XM_010758702.1"/>
</dbReference>
<dbReference type="InParanoid" id="C1G3W6"/>
<feature type="region of interest" description="Disordered" evidence="4">
    <location>
        <begin position="1"/>
        <end position="31"/>
    </location>
</feature>
<feature type="compositionally biased region" description="Acidic residues" evidence="4">
    <location>
        <begin position="801"/>
        <end position="851"/>
    </location>
</feature>
<accession>C1G3W6</accession>
<dbReference type="VEuPathDB" id="FungiDB:PADG_01632"/>
<evidence type="ECO:0000313" key="6">
    <source>
        <dbReference type="EMBL" id="EEH45482.2"/>
    </source>
</evidence>
<sequence length="889" mass="95808">MGTKKGSRGPVSKISSTAAPSISPSTLSSNKSSVLRSAFSPSEYQLALFASVIQGLDSQHLRVHEIGTGRLQREHVVNPREAITSLDWGSYGDSLNSRDHHQHMKKKRKRSSSGVNGIADVDANASVAVENVVIAFGTSSSDIRMYSPAEDRIVGTLSGGHEKGIRDFKFTAKSPVAEGWSIGGDGKLVQWDLRTGRSTRVISLPSASVSALARPVPSNPPVLCASQTPYLIGLEQDGVEGVVTFSAMKNSVHTLISSSPDLGNFSEQFLAADSNRYINIFDIRKKKISNTLVAVSDIESLAFYSAPFQKVQGKKNEESTRSNQLQRQLLAVITQNGVIELFSKPFYQLPPVGGANSLKPCGKSMTRRAEAVIKITRPDKSRTVVPIISVSFQGPDLVVAWAEGGVNLVFERIRWLDEVTQELMFQGEKEIIREKSASTLGSAMMNGVKNVGRTQVDESHAVVEQGGAAEGIPVEQRDNQKDAIPIPSDDDEEEEEASDEDGSEESEHAEKAQPTSESATREQVDTDMVDADTDADAAEGGEPSFGELIRAHASEPIDVEAELLDDAEANTHALTSKAIKSNTALQIPSGLSLATVLSQSLKTNDNSLLESCFHTTDMNIVRATIQRMDSSLAATLLQKLAERLSTRPGRYGHLLVWVQWTCIAHGGSIAGRPDVLRKITALFKIMDQRSASLPSLLLLKGKLDMLDAQLGLRQQLQQRASGGSGGGAGVLGSEDEEDGVIYVEGEEDLADSVDEEEDGVRLLEAADSTPAKKRVMRGTDLSEGEEDDEDMPLAINGVASNEEEDGDEEGSEDEEVELFDDEAEESEDGEEAGEEDEEDEEDEDDEEEDEGSSMVGFIADSDGDEPVNAAAPVPPSSKKGKLKQGISRR</sequence>
<dbReference type="GO" id="GO:0000462">
    <property type="term" value="P:maturation of SSU-rRNA from tricistronic rRNA transcript (SSU-rRNA, 5.8S rRNA, LSU-rRNA)"/>
    <property type="evidence" value="ECO:0007669"/>
    <property type="project" value="TreeGrafter"/>
</dbReference>
<evidence type="ECO:0000256" key="1">
    <source>
        <dbReference type="ARBA" id="ARBA00004123"/>
    </source>
</evidence>
<dbReference type="InterPro" id="IPR007148">
    <property type="entry name" value="SSU_processome_Utp12"/>
</dbReference>
<dbReference type="InterPro" id="IPR036322">
    <property type="entry name" value="WD40_repeat_dom_sf"/>
</dbReference>
<evidence type="ECO:0000256" key="4">
    <source>
        <dbReference type="SAM" id="MobiDB-lite"/>
    </source>
</evidence>
<dbReference type="OMA" id="CEHAVNP"/>
<dbReference type="SUPFAM" id="SSF50978">
    <property type="entry name" value="WD40 repeat-like"/>
    <property type="match status" value="1"/>
</dbReference>
<proteinExistence type="inferred from homology"/>
<evidence type="ECO:0000259" key="5">
    <source>
        <dbReference type="Pfam" id="PF04003"/>
    </source>
</evidence>
<dbReference type="HOGENOM" id="CLU_009553_0_0_1"/>
<dbReference type="eggNOG" id="KOG4547">
    <property type="taxonomic scope" value="Eukaryota"/>
</dbReference>
<name>C1G3W6_PARBD</name>
<dbReference type="GeneID" id="22581262"/>
<reference evidence="6 7" key="1">
    <citation type="journal article" date="2011" name="PLoS Genet.">
        <title>Comparative genomic analysis of human fungal pathogens causing paracoccidioidomycosis.</title>
        <authorList>
            <person name="Desjardins C.A."/>
            <person name="Champion M.D."/>
            <person name="Holder J.W."/>
            <person name="Muszewska A."/>
            <person name="Goldberg J."/>
            <person name="Bailao A.M."/>
            <person name="Brigido M.M."/>
            <person name="Ferreira M.E."/>
            <person name="Garcia A.M."/>
            <person name="Grynberg M."/>
            <person name="Gujja S."/>
            <person name="Heiman D.I."/>
            <person name="Henn M.R."/>
            <person name="Kodira C.D."/>
            <person name="Leon-Narvaez H."/>
            <person name="Longo L.V."/>
            <person name="Ma L.J."/>
            <person name="Malavazi I."/>
            <person name="Matsuo A.L."/>
            <person name="Morais F.V."/>
            <person name="Pereira M."/>
            <person name="Rodriguez-Brito S."/>
            <person name="Sakthikumar S."/>
            <person name="Salem-Izacc S.M."/>
            <person name="Sykes S.M."/>
            <person name="Teixeira M.M."/>
            <person name="Vallejo M.C."/>
            <person name="Walter M.E."/>
            <person name="Yandava C."/>
            <person name="Young S."/>
            <person name="Zeng Q."/>
            <person name="Zucker J."/>
            <person name="Felipe M.S."/>
            <person name="Goldman G.H."/>
            <person name="Haas B.J."/>
            <person name="McEwen J.G."/>
            <person name="Nino-Vega G."/>
            <person name="Puccia R."/>
            <person name="San-Blas G."/>
            <person name="Soares C.M."/>
            <person name="Birren B.W."/>
            <person name="Cuomo C.A."/>
        </authorList>
    </citation>
    <scope>NUCLEOTIDE SEQUENCE [LARGE SCALE GENOMIC DNA]</scope>
    <source>
        <strain evidence="6 7">Pb18</strain>
    </source>
</reference>
<feature type="region of interest" description="Disordered" evidence="4">
    <location>
        <begin position="762"/>
        <end position="889"/>
    </location>
</feature>
<dbReference type="KEGG" id="pbn:PADG_01632"/>
<feature type="compositionally biased region" description="Basic residues" evidence="4">
    <location>
        <begin position="878"/>
        <end position="889"/>
    </location>
</feature>
<evidence type="ECO:0000256" key="2">
    <source>
        <dbReference type="ARBA" id="ARBA00023242"/>
    </source>
</evidence>
<keyword evidence="7" id="KW-1185">Reference proteome</keyword>
<dbReference type="AlphaFoldDB" id="C1G3W6"/>
<comment type="subcellular location">
    <subcellularLocation>
        <location evidence="1">Nucleus</location>
    </subcellularLocation>
</comment>
<dbReference type="FunCoup" id="C1G3W6">
    <property type="interactions" value="751"/>
</dbReference>
<evidence type="ECO:0000313" key="7">
    <source>
        <dbReference type="Proteomes" id="UP000001628"/>
    </source>
</evidence>
<dbReference type="InterPro" id="IPR015943">
    <property type="entry name" value="WD40/YVTN_repeat-like_dom_sf"/>
</dbReference>
<feature type="domain" description="Small-subunit processome Utp12" evidence="5">
    <location>
        <begin position="604"/>
        <end position="707"/>
    </location>
</feature>
<dbReference type="GO" id="GO:0032040">
    <property type="term" value="C:small-subunit processome"/>
    <property type="evidence" value="ECO:0007669"/>
    <property type="project" value="UniProtKB-ARBA"/>
</dbReference>
<dbReference type="STRING" id="502780.C1G3W6"/>
<dbReference type="InterPro" id="IPR052414">
    <property type="entry name" value="U3_snoRNA-assoc_WDR"/>
</dbReference>
<dbReference type="Gene3D" id="2.130.10.10">
    <property type="entry name" value="YVTN repeat-like/Quinoprotein amine dehydrogenase"/>
    <property type="match status" value="1"/>
</dbReference>
<keyword evidence="2" id="KW-0539">Nucleus</keyword>
<dbReference type="PANTHER" id="PTHR44267:SF1">
    <property type="entry name" value="WD REPEAT-CONTAINING PROTEIN 43"/>
    <property type="match status" value="1"/>
</dbReference>
<feature type="region of interest" description="Disordered" evidence="4">
    <location>
        <begin position="467"/>
        <end position="525"/>
    </location>
</feature>
<protein>
    <recommendedName>
        <fullName evidence="5">Small-subunit processome Utp12 domain-containing protein</fullName>
    </recommendedName>
</protein>
<organism evidence="6 7">
    <name type="scientific">Paracoccidioides brasiliensis (strain Pb18)</name>
    <dbReference type="NCBI Taxonomy" id="502780"/>
    <lineage>
        <taxon>Eukaryota</taxon>
        <taxon>Fungi</taxon>
        <taxon>Dikarya</taxon>
        <taxon>Ascomycota</taxon>
        <taxon>Pezizomycotina</taxon>
        <taxon>Eurotiomycetes</taxon>
        <taxon>Eurotiomycetidae</taxon>
        <taxon>Onygenales</taxon>
        <taxon>Ajellomycetaceae</taxon>
        <taxon>Paracoccidioides</taxon>
    </lineage>
</organism>
<feature type="compositionally biased region" description="Acidic residues" evidence="4">
    <location>
        <begin position="782"/>
        <end position="791"/>
    </location>
</feature>
<feature type="compositionally biased region" description="Low complexity" evidence="4">
    <location>
        <begin position="12"/>
        <end position="31"/>
    </location>
</feature>
<dbReference type="Proteomes" id="UP000001628">
    <property type="component" value="Unassembled WGS sequence"/>
</dbReference>
<feature type="compositionally biased region" description="Acidic residues" evidence="4">
    <location>
        <begin position="488"/>
        <end position="504"/>
    </location>
</feature>
<dbReference type="EMBL" id="KN275958">
    <property type="protein sequence ID" value="EEH45482.2"/>
    <property type="molecule type" value="Genomic_DNA"/>
</dbReference>
<evidence type="ECO:0000256" key="3">
    <source>
        <dbReference type="ARBA" id="ARBA00038335"/>
    </source>
</evidence>
<comment type="similarity">
    <text evidence="3">Belongs to the UTP5 family.</text>
</comment>
<gene>
    <name evidence="6" type="ORF">PADG_01632</name>
</gene>